<dbReference type="InterPro" id="IPR050259">
    <property type="entry name" value="SDR"/>
</dbReference>
<dbReference type="Pfam" id="PF00106">
    <property type="entry name" value="adh_short"/>
    <property type="match status" value="1"/>
</dbReference>
<dbReference type="Proteomes" id="UP000619457">
    <property type="component" value="Unassembled WGS sequence"/>
</dbReference>
<keyword evidence="4" id="KW-1185">Reference proteome</keyword>
<comment type="caution">
    <text evidence="3">The sequence shown here is derived from an EMBL/GenBank/DDBJ whole genome shotgun (WGS) entry which is preliminary data.</text>
</comment>
<dbReference type="Gene3D" id="3.40.50.720">
    <property type="entry name" value="NAD(P)-binding Rossmann-like Domain"/>
    <property type="match status" value="1"/>
</dbReference>
<dbReference type="InterPro" id="IPR036291">
    <property type="entry name" value="NAD(P)-bd_dom_sf"/>
</dbReference>
<dbReference type="PRINTS" id="PR00081">
    <property type="entry name" value="GDHRDH"/>
</dbReference>
<gene>
    <name evidence="3" type="ORF">GCM10007049_03220</name>
</gene>
<organism evidence="3 4">
    <name type="scientific">Echinicola pacifica</name>
    <dbReference type="NCBI Taxonomy" id="346377"/>
    <lineage>
        <taxon>Bacteria</taxon>
        <taxon>Pseudomonadati</taxon>
        <taxon>Bacteroidota</taxon>
        <taxon>Cytophagia</taxon>
        <taxon>Cytophagales</taxon>
        <taxon>Cyclobacteriaceae</taxon>
        <taxon>Echinicola</taxon>
    </lineage>
</organism>
<protein>
    <submittedName>
        <fullName evidence="3">Oxidoreductase</fullName>
    </submittedName>
</protein>
<dbReference type="EMBL" id="BMWX01000001">
    <property type="protein sequence ID" value="GGZ14664.1"/>
    <property type="molecule type" value="Genomic_DNA"/>
</dbReference>
<evidence type="ECO:0000256" key="2">
    <source>
        <dbReference type="RuleBase" id="RU000363"/>
    </source>
</evidence>
<dbReference type="PANTHER" id="PTHR42879:SF2">
    <property type="entry name" value="3-OXOACYL-[ACYL-CARRIER-PROTEIN] REDUCTASE FABG"/>
    <property type="match status" value="1"/>
</dbReference>
<dbReference type="RefSeq" id="WP_026235875.1">
    <property type="nucleotide sequence ID" value="NZ_BMWX01000001.1"/>
</dbReference>
<evidence type="ECO:0000313" key="3">
    <source>
        <dbReference type="EMBL" id="GGZ14664.1"/>
    </source>
</evidence>
<name>A0A918UJL2_9BACT</name>
<reference evidence="3" key="2">
    <citation type="submission" date="2020-09" db="EMBL/GenBank/DDBJ databases">
        <authorList>
            <person name="Sun Q."/>
            <person name="Kim S."/>
        </authorList>
    </citation>
    <scope>NUCLEOTIDE SEQUENCE</scope>
    <source>
        <strain evidence="3">KCTC 12368</strain>
    </source>
</reference>
<evidence type="ECO:0000256" key="1">
    <source>
        <dbReference type="ARBA" id="ARBA00006484"/>
    </source>
</evidence>
<accession>A0A918UJL2</accession>
<dbReference type="AlphaFoldDB" id="A0A918UJL2"/>
<proteinExistence type="inferred from homology"/>
<reference evidence="3" key="1">
    <citation type="journal article" date="2014" name="Int. J. Syst. Evol. Microbiol.">
        <title>Complete genome sequence of Corynebacterium casei LMG S-19264T (=DSM 44701T), isolated from a smear-ripened cheese.</title>
        <authorList>
            <consortium name="US DOE Joint Genome Institute (JGI-PGF)"/>
            <person name="Walter F."/>
            <person name="Albersmeier A."/>
            <person name="Kalinowski J."/>
            <person name="Ruckert C."/>
        </authorList>
    </citation>
    <scope>NUCLEOTIDE SEQUENCE</scope>
    <source>
        <strain evidence="3">KCTC 12368</strain>
    </source>
</reference>
<dbReference type="PRINTS" id="PR00080">
    <property type="entry name" value="SDRFAMILY"/>
</dbReference>
<dbReference type="FunFam" id="3.40.50.720:FF:000084">
    <property type="entry name" value="Short-chain dehydrogenase reductase"/>
    <property type="match status" value="1"/>
</dbReference>
<dbReference type="PANTHER" id="PTHR42879">
    <property type="entry name" value="3-OXOACYL-(ACYL-CARRIER-PROTEIN) REDUCTASE"/>
    <property type="match status" value="1"/>
</dbReference>
<dbReference type="CDD" id="cd05233">
    <property type="entry name" value="SDR_c"/>
    <property type="match status" value="1"/>
</dbReference>
<evidence type="ECO:0000313" key="4">
    <source>
        <dbReference type="Proteomes" id="UP000619457"/>
    </source>
</evidence>
<comment type="similarity">
    <text evidence="1 2">Belongs to the short-chain dehydrogenases/reductases (SDR) family.</text>
</comment>
<sequence>MDLQLTGKKALVTGSTAGIGYEIALALAEEGAEVIINGRKSKDVEKMVTELKAKSGNTAISGVAADFSKVEEINALIRAVPQVDILINNVGIFEQVDFGEITDEQWQEVFDINVMSGIRLSRAYFSKMLSQDWGRIIFISSESGLNIPSEMVHYGMSKTAQLSISRGLAKLSKGTNVTVNSVLPGPTWSRANRKAIAEQVKEEGKSEKQVLREFFEERRPSSLIQRFAEPREVATMVAYIASPLSSATNGAALRVDGGIVNSIL</sequence>
<dbReference type="SUPFAM" id="SSF51735">
    <property type="entry name" value="NAD(P)-binding Rossmann-fold domains"/>
    <property type="match status" value="1"/>
</dbReference>
<dbReference type="InterPro" id="IPR002347">
    <property type="entry name" value="SDR_fam"/>
</dbReference>